<dbReference type="Proteomes" id="UP000198224">
    <property type="component" value="Chromosome I"/>
</dbReference>
<reference evidence="7" key="1">
    <citation type="submission" date="2016-06" db="EMBL/GenBank/DDBJ databases">
        <authorList>
            <person name="Varghese N."/>
            <person name="Submissions Spin"/>
        </authorList>
    </citation>
    <scope>NUCLEOTIDE SEQUENCE [LARGE SCALE GENOMIC DNA]</scope>
    <source>
        <strain evidence="7">DSM 45160</strain>
    </source>
</reference>
<protein>
    <submittedName>
        <fullName evidence="6">Glycosyltransferase involved in cell wall bisynthesis</fullName>
    </submittedName>
</protein>
<dbReference type="Pfam" id="PF00534">
    <property type="entry name" value="Glycos_transf_1"/>
    <property type="match status" value="1"/>
</dbReference>
<evidence type="ECO:0000313" key="6">
    <source>
        <dbReference type="EMBL" id="SCE66642.1"/>
    </source>
</evidence>
<name>A0A1C4U4P3_9ACTN</name>
<dbReference type="PANTHER" id="PTHR45947">
    <property type="entry name" value="SULFOQUINOVOSYL TRANSFERASE SQD2"/>
    <property type="match status" value="1"/>
</dbReference>
<dbReference type="AlphaFoldDB" id="A0A1C4U4P3"/>
<sequence length="345" mass="37375">MRSFHPLFVGRDPVPTRPGTDSVSVAEFGKPAVLSYTFTRRSEALVGALAKRGTALLHAHFGVEGVYAVPTAKALGVPLVTTLHGFDVTVSRTKMVTSKKPSWLNYVTWRQSLFAEGAVFICVSEHIRRRAVEWGYPAERCQVLPIGVDVDAIEPSGPVATPRILHVARLVEKKGTQYLLRAFAEVRKAVPAAELVLIGEGPLRDSLGALARELGVETGVRFLGAQKHSDTLRWLSQSTLLCLPSVTAQDGDQEGLGMVLLEAAASGKPVVGTHHGGIPEAVTDGANGFLVPERDATALADRLIALLRDQDLCDRFGKVGRQNVEDRFNLSRQTGKLESLYRDLL</sequence>
<keyword evidence="2 6" id="KW-0808">Transferase</keyword>
<evidence type="ECO:0000259" key="5">
    <source>
        <dbReference type="Pfam" id="PF13439"/>
    </source>
</evidence>
<dbReference type="Pfam" id="PF13439">
    <property type="entry name" value="Glyco_transf_4"/>
    <property type="match status" value="1"/>
</dbReference>
<evidence type="ECO:0000313" key="7">
    <source>
        <dbReference type="Proteomes" id="UP000198224"/>
    </source>
</evidence>
<evidence type="ECO:0000256" key="1">
    <source>
        <dbReference type="ARBA" id="ARBA00022676"/>
    </source>
</evidence>
<evidence type="ECO:0000256" key="2">
    <source>
        <dbReference type="ARBA" id="ARBA00022679"/>
    </source>
</evidence>
<dbReference type="InterPro" id="IPR028098">
    <property type="entry name" value="Glyco_trans_4-like_N"/>
</dbReference>
<gene>
    <name evidence="6" type="ORF">GA0070612_0087</name>
</gene>
<keyword evidence="1" id="KW-0328">Glycosyltransferase</keyword>
<accession>A0A1C4U4P3</accession>
<dbReference type="GO" id="GO:1901137">
    <property type="term" value="P:carbohydrate derivative biosynthetic process"/>
    <property type="evidence" value="ECO:0007669"/>
    <property type="project" value="UniProtKB-ARBA"/>
</dbReference>
<dbReference type="eggNOG" id="COG0438">
    <property type="taxonomic scope" value="Bacteria"/>
</dbReference>
<dbReference type="Gene3D" id="3.40.50.2000">
    <property type="entry name" value="Glycogen Phosphorylase B"/>
    <property type="match status" value="2"/>
</dbReference>
<dbReference type="GO" id="GO:0016757">
    <property type="term" value="F:glycosyltransferase activity"/>
    <property type="evidence" value="ECO:0007669"/>
    <property type="project" value="UniProtKB-KW"/>
</dbReference>
<dbReference type="InterPro" id="IPR050194">
    <property type="entry name" value="Glycosyltransferase_grp1"/>
</dbReference>
<keyword evidence="7" id="KW-1185">Reference proteome</keyword>
<feature type="domain" description="Glycosyl transferase family 1" evidence="4">
    <location>
        <begin position="162"/>
        <end position="322"/>
    </location>
</feature>
<proteinExistence type="predicted"/>
<evidence type="ECO:0000256" key="3">
    <source>
        <dbReference type="SAM" id="MobiDB-lite"/>
    </source>
</evidence>
<dbReference type="PANTHER" id="PTHR45947:SF14">
    <property type="entry name" value="SLL1723 PROTEIN"/>
    <property type="match status" value="1"/>
</dbReference>
<organism evidence="6 7">
    <name type="scientific">Micromonospora chokoriensis</name>
    <dbReference type="NCBI Taxonomy" id="356851"/>
    <lineage>
        <taxon>Bacteria</taxon>
        <taxon>Bacillati</taxon>
        <taxon>Actinomycetota</taxon>
        <taxon>Actinomycetes</taxon>
        <taxon>Micromonosporales</taxon>
        <taxon>Micromonosporaceae</taxon>
        <taxon>Micromonospora</taxon>
    </lineage>
</organism>
<feature type="region of interest" description="Disordered" evidence="3">
    <location>
        <begin position="1"/>
        <end position="20"/>
    </location>
</feature>
<evidence type="ECO:0000259" key="4">
    <source>
        <dbReference type="Pfam" id="PF00534"/>
    </source>
</evidence>
<dbReference type="EMBL" id="LT607409">
    <property type="protein sequence ID" value="SCE66642.1"/>
    <property type="molecule type" value="Genomic_DNA"/>
</dbReference>
<feature type="domain" description="Glycosyltransferase subfamily 4-like N-terminal" evidence="5">
    <location>
        <begin position="40"/>
        <end position="151"/>
    </location>
</feature>
<dbReference type="InterPro" id="IPR001296">
    <property type="entry name" value="Glyco_trans_1"/>
</dbReference>
<dbReference type="SUPFAM" id="SSF53756">
    <property type="entry name" value="UDP-Glycosyltransferase/glycogen phosphorylase"/>
    <property type="match status" value="1"/>
</dbReference>